<dbReference type="Proteomes" id="UP001626537">
    <property type="component" value="Chromosome"/>
</dbReference>
<dbReference type="GO" id="GO:0004519">
    <property type="term" value="F:endonuclease activity"/>
    <property type="evidence" value="ECO:0007669"/>
    <property type="project" value="UniProtKB-KW"/>
</dbReference>
<feature type="domain" description="Endonuclease/exonuclease/phosphatase" evidence="2">
    <location>
        <begin position="59"/>
        <end position="259"/>
    </location>
</feature>
<keyword evidence="4" id="KW-1185">Reference proteome</keyword>
<evidence type="ECO:0000313" key="4">
    <source>
        <dbReference type="Proteomes" id="UP001626537"/>
    </source>
</evidence>
<accession>A0ABZ0HYG9</accession>
<feature type="signal peptide" evidence="1">
    <location>
        <begin position="1"/>
        <end position="20"/>
    </location>
</feature>
<gene>
    <name evidence="3" type="ORF">R0135_09265</name>
</gene>
<name>A0ABZ0HYG9_9GAMM</name>
<keyword evidence="3" id="KW-0255">Endonuclease</keyword>
<dbReference type="RefSeq" id="WP_407346542.1">
    <property type="nucleotide sequence ID" value="NZ_CP136864.1"/>
</dbReference>
<dbReference type="Gene3D" id="3.60.10.10">
    <property type="entry name" value="Endonuclease/exonuclease/phosphatase"/>
    <property type="match status" value="1"/>
</dbReference>
<dbReference type="InterPro" id="IPR036691">
    <property type="entry name" value="Endo/exonu/phosph_ase_sf"/>
</dbReference>
<dbReference type="InterPro" id="IPR005135">
    <property type="entry name" value="Endo/exonuclease/phosphatase"/>
</dbReference>
<sequence length="290" mass="32340">MILRLLTLIPFALFASPTIASVPGDEPITRHNIAACAQALQTQATASLQDFPQPLRLRSWNVMKFDLPGAREELQRMSHNADLVFLQESPRGTGRAPETQKYRYFSPGYSRGREASGVEIRSKIPADLVCQFTFTEPWLRTPKAVSAVRLPFRKSALLLINLHAINFTFTARHYRKNLAELSQLVQTHQGPIIVAGDFNHWNSWRALALRSWARTLDLAEVDFDPDWRSKHLGAHVDTIFIRGLSAIASAALPTTRSDHHAIMASIVLLEEPKDSAADNLVADGAPAPRH</sequence>
<evidence type="ECO:0000259" key="2">
    <source>
        <dbReference type="Pfam" id="PF03372"/>
    </source>
</evidence>
<proteinExistence type="predicted"/>
<evidence type="ECO:0000313" key="3">
    <source>
        <dbReference type="EMBL" id="WOJ91976.1"/>
    </source>
</evidence>
<dbReference type="EMBL" id="CP136864">
    <property type="protein sequence ID" value="WOJ91976.1"/>
    <property type="molecule type" value="Genomic_DNA"/>
</dbReference>
<dbReference type="Pfam" id="PF03372">
    <property type="entry name" value="Exo_endo_phos"/>
    <property type="match status" value="1"/>
</dbReference>
<reference evidence="3 4" key="1">
    <citation type="submission" date="2023-10" db="EMBL/GenBank/DDBJ databases">
        <title>Two novel species belonging to the OM43/NOR5 clade.</title>
        <authorList>
            <person name="Park M."/>
        </authorList>
    </citation>
    <scope>NUCLEOTIDE SEQUENCE [LARGE SCALE GENOMIC DNA]</scope>
    <source>
        <strain evidence="3 4">IMCC43200</strain>
    </source>
</reference>
<organism evidence="3 4">
    <name type="scientific">Congregibacter variabilis</name>
    <dbReference type="NCBI Taxonomy" id="3081200"/>
    <lineage>
        <taxon>Bacteria</taxon>
        <taxon>Pseudomonadati</taxon>
        <taxon>Pseudomonadota</taxon>
        <taxon>Gammaproteobacteria</taxon>
        <taxon>Cellvibrionales</taxon>
        <taxon>Halieaceae</taxon>
        <taxon>Congregibacter</taxon>
    </lineage>
</organism>
<dbReference type="NCBIfam" id="NF003840">
    <property type="entry name" value="PRK05421.1-2"/>
    <property type="match status" value="1"/>
</dbReference>
<keyword evidence="3" id="KW-0540">Nuclease</keyword>
<keyword evidence="1" id="KW-0732">Signal</keyword>
<dbReference type="SUPFAM" id="SSF56219">
    <property type="entry name" value="DNase I-like"/>
    <property type="match status" value="1"/>
</dbReference>
<evidence type="ECO:0000256" key="1">
    <source>
        <dbReference type="SAM" id="SignalP"/>
    </source>
</evidence>
<keyword evidence="3" id="KW-0378">Hydrolase</keyword>
<feature type="chain" id="PRO_5047117077" evidence="1">
    <location>
        <begin position="21"/>
        <end position="290"/>
    </location>
</feature>
<protein>
    <submittedName>
        <fullName evidence="3">Endonuclease/exonuclease/phosphatase family protein</fullName>
    </submittedName>
</protein>